<protein>
    <submittedName>
        <fullName evidence="1">Uncharacterized protein</fullName>
    </submittedName>
</protein>
<dbReference type="Proteomes" id="UP000002222">
    <property type="component" value="Chromosome"/>
</dbReference>
<sequence length="188" mass="22183">MDYNQFTNSCNESRDLGIPLLQDFYLNVKKISFPNNRNIPLIMNDYGKVSKTYLLQKKDTFFQIYSLGWGNDILVRTLYLHHFIEVLLAYVHNDLSLHGEYVILNVSNQFGIRITIDSKSKILNIENFDYLKNIFTPLTSINKIECRILIRMFFNYLNKGEISESEDDFDGNTKCNYSNNRFYLKVLE</sequence>
<dbReference type="HOGENOM" id="CLU_1531767_0_0_7"/>
<dbReference type="RefSeq" id="WP_012856752.1">
    <property type="nucleotide sequence ID" value="NC_013512.1"/>
</dbReference>
<organism evidence="1 2">
    <name type="scientific">Sulfurospirillum deleyianum (strain ATCC 51133 / DSM 6946 / 5175)</name>
    <dbReference type="NCBI Taxonomy" id="525898"/>
    <lineage>
        <taxon>Bacteria</taxon>
        <taxon>Pseudomonadati</taxon>
        <taxon>Campylobacterota</taxon>
        <taxon>Epsilonproteobacteria</taxon>
        <taxon>Campylobacterales</taxon>
        <taxon>Sulfurospirillaceae</taxon>
        <taxon>Sulfurospirillum</taxon>
    </lineage>
</organism>
<accession>D1B1M2</accession>
<keyword evidence="2" id="KW-1185">Reference proteome</keyword>
<proteinExistence type="predicted"/>
<evidence type="ECO:0000313" key="2">
    <source>
        <dbReference type="Proteomes" id="UP000002222"/>
    </source>
</evidence>
<dbReference type="KEGG" id="sdl:Sdel_0963"/>
<reference evidence="1 2" key="2">
    <citation type="journal article" date="2010" name="Stand. Genomic Sci.">
        <title>Complete genome sequence of Sulfurospirillum deleyianum type strain (5175).</title>
        <authorList>
            <person name="Sikorski J."/>
            <person name="Lapidus A."/>
            <person name="Copeland A."/>
            <person name="Glavina Del Rio T."/>
            <person name="Nolan M."/>
            <person name="Lucas S."/>
            <person name="Chen F."/>
            <person name="Tice H."/>
            <person name="Cheng J.F."/>
            <person name="Saunders E."/>
            <person name="Bruce D."/>
            <person name="Goodwin L."/>
            <person name="Pitluck S."/>
            <person name="Ovchinnikova G."/>
            <person name="Pati A."/>
            <person name="Ivanova N."/>
            <person name="Mavromatis K."/>
            <person name="Chen A."/>
            <person name="Palaniappan K."/>
            <person name="Chain P."/>
            <person name="Land M."/>
            <person name="Hauser L."/>
            <person name="Chang Y.J."/>
            <person name="Jeffries C.D."/>
            <person name="Brettin T."/>
            <person name="Detter J.C."/>
            <person name="Han C."/>
            <person name="Rohde M."/>
            <person name="Lang E."/>
            <person name="Spring S."/>
            <person name="Goker M."/>
            <person name="Bristow J."/>
            <person name="Eisen J.A."/>
            <person name="Markowitz V."/>
            <person name="Hugenholtz P."/>
            <person name="Kyrpides N.C."/>
            <person name="Klenk H.P."/>
        </authorList>
    </citation>
    <scope>NUCLEOTIDE SEQUENCE [LARGE SCALE GENOMIC DNA]</scope>
    <source>
        <strain evidence="2">ATCC 51133 / DSM 6946 / 5175</strain>
    </source>
</reference>
<gene>
    <name evidence="1" type="ordered locus">Sdel_0963</name>
</gene>
<dbReference type="AlphaFoldDB" id="D1B1M2"/>
<dbReference type="EMBL" id="CP001816">
    <property type="protein sequence ID" value="ACZ11992.1"/>
    <property type="molecule type" value="Genomic_DNA"/>
</dbReference>
<dbReference type="STRING" id="525898.Sdel_0963"/>
<evidence type="ECO:0000313" key="1">
    <source>
        <dbReference type="EMBL" id="ACZ11992.1"/>
    </source>
</evidence>
<name>D1B1M2_SULD5</name>
<reference evidence="2" key="1">
    <citation type="submission" date="2009-11" db="EMBL/GenBank/DDBJ databases">
        <title>The complete genome of Sulfurospirillum deleyianum DSM 6946.</title>
        <authorList>
            <consortium name="US DOE Joint Genome Institute (JGI-PGF)"/>
            <person name="Lucas S."/>
            <person name="Copeland A."/>
            <person name="Lapidus A."/>
            <person name="Glavina del Rio T."/>
            <person name="Dalin E."/>
            <person name="Tice H."/>
            <person name="Bruce D."/>
            <person name="Goodwin L."/>
            <person name="Pitluck S."/>
            <person name="Kyrpides N."/>
            <person name="Mavromatis K."/>
            <person name="Ivanova N."/>
            <person name="Ovchinnikova G."/>
            <person name="Munk A.C."/>
            <person name="Lu M."/>
            <person name="Brettin T."/>
            <person name="Detter J.C."/>
            <person name="Han C."/>
            <person name="Tapia R."/>
            <person name="Larimer F."/>
            <person name="Land M."/>
            <person name="Hauser L."/>
            <person name="Markowitz V."/>
            <person name="Cheng J.F."/>
            <person name="Hugenholtz P."/>
            <person name="Woyke T."/>
            <person name="Wu D."/>
            <person name="Aumann P."/>
            <person name="Schneider S."/>
            <person name="Lang E."/>
            <person name="Spring S."/>
            <person name="Klenk H.P."/>
            <person name="Eisen J.A."/>
        </authorList>
    </citation>
    <scope>NUCLEOTIDE SEQUENCE [LARGE SCALE GENOMIC DNA]</scope>
    <source>
        <strain evidence="2">ATCC 51133 / DSM 6946 / 5175</strain>
    </source>
</reference>